<protein>
    <submittedName>
        <fullName evidence="1">Uncharacterized protein</fullName>
    </submittedName>
</protein>
<dbReference type="EMBL" id="LAZR01064907">
    <property type="protein sequence ID" value="KKK56608.1"/>
    <property type="molecule type" value="Genomic_DNA"/>
</dbReference>
<comment type="caution">
    <text evidence="1">The sequence shown here is derived from an EMBL/GenBank/DDBJ whole genome shotgun (WGS) entry which is preliminary data.</text>
</comment>
<reference evidence="1" key="1">
    <citation type="journal article" date="2015" name="Nature">
        <title>Complex archaea that bridge the gap between prokaryotes and eukaryotes.</title>
        <authorList>
            <person name="Spang A."/>
            <person name="Saw J.H."/>
            <person name="Jorgensen S.L."/>
            <person name="Zaremba-Niedzwiedzka K."/>
            <person name="Martijn J."/>
            <person name="Lind A.E."/>
            <person name="van Eijk R."/>
            <person name="Schleper C."/>
            <person name="Guy L."/>
            <person name="Ettema T.J."/>
        </authorList>
    </citation>
    <scope>NUCLEOTIDE SEQUENCE</scope>
</reference>
<organism evidence="1">
    <name type="scientific">marine sediment metagenome</name>
    <dbReference type="NCBI Taxonomy" id="412755"/>
    <lineage>
        <taxon>unclassified sequences</taxon>
        <taxon>metagenomes</taxon>
        <taxon>ecological metagenomes</taxon>
    </lineage>
</organism>
<dbReference type="AlphaFoldDB" id="A0A0F8WIW7"/>
<name>A0A0F8WIW7_9ZZZZ</name>
<gene>
    <name evidence="1" type="ORF">LCGC14_3062830</name>
</gene>
<sequence>MPIKIVDTVGKAVNPGVTKQKHNPVKSVTTKGVTMHRFSVKTKGGSVYDNT</sequence>
<evidence type="ECO:0000313" key="1">
    <source>
        <dbReference type="EMBL" id="KKK56608.1"/>
    </source>
</evidence>
<proteinExistence type="predicted"/>
<accession>A0A0F8WIW7</accession>